<organism evidence="2">
    <name type="scientific">Guillardia theta (strain CCMP2712)</name>
    <name type="common">Cryptophyte</name>
    <dbReference type="NCBI Taxonomy" id="905079"/>
    <lineage>
        <taxon>Eukaryota</taxon>
        <taxon>Cryptophyceae</taxon>
        <taxon>Pyrenomonadales</taxon>
        <taxon>Geminigeraceae</taxon>
        <taxon>Guillardia</taxon>
    </lineage>
</organism>
<protein>
    <submittedName>
        <fullName evidence="2 3">Uncharacterized protein</fullName>
    </submittedName>
</protein>
<dbReference type="EnsemblProtists" id="EKX42762">
    <property type="protein sequence ID" value="EKX42762"/>
    <property type="gene ID" value="GUITHDRAFT_111131"/>
</dbReference>
<dbReference type="AlphaFoldDB" id="L1J393"/>
<evidence type="ECO:0000313" key="2">
    <source>
        <dbReference type="EMBL" id="EKX42762.1"/>
    </source>
</evidence>
<feature type="region of interest" description="Disordered" evidence="1">
    <location>
        <begin position="1"/>
        <end position="94"/>
    </location>
</feature>
<name>L1J393_GUITC</name>
<dbReference type="KEGG" id="gtt:GUITHDRAFT_111131"/>
<feature type="compositionally biased region" description="Basic and acidic residues" evidence="1">
    <location>
        <begin position="33"/>
        <end position="42"/>
    </location>
</feature>
<evidence type="ECO:0000256" key="1">
    <source>
        <dbReference type="SAM" id="MobiDB-lite"/>
    </source>
</evidence>
<evidence type="ECO:0000313" key="4">
    <source>
        <dbReference type="Proteomes" id="UP000011087"/>
    </source>
</evidence>
<accession>L1J393</accession>
<feature type="region of interest" description="Disordered" evidence="1">
    <location>
        <begin position="292"/>
        <end position="312"/>
    </location>
</feature>
<reference evidence="3" key="3">
    <citation type="submission" date="2016-03" db="UniProtKB">
        <authorList>
            <consortium name="EnsemblProtists"/>
        </authorList>
    </citation>
    <scope>IDENTIFICATION</scope>
</reference>
<sequence>MLEGSKESGEELLEDEGLHDWRSFSDSQGFDILRVDSSAHGEEVEEVEEWKQQQQHHHHHHHHQQQQEQEASAVVRRPQERPRKHLRQVRMQQVSLSPRGVQHIRRGNVHARGRGRLGTKAGQRSARTAGLEEVERRFGADDRRCSRREVEIVDLLGSCLSSCLTPAGPAALPTIRLGVILSSKSTSLHKMGKGTPRMEARQSDRNVPPLDWVRSSCLNAIYEFEREGGGGLRSGRYVTKQVEEQMRAITRRKTPPPGVKDKVEVEGTEEETMTLKQRLSAMTGVPWELMKMKNTSSSKAGREGRQFSSENL</sequence>
<dbReference type="HOGENOM" id="CLU_892675_0_0_1"/>
<dbReference type="RefSeq" id="XP_005829742.1">
    <property type="nucleotide sequence ID" value="XM_005829685.1"/>
</dbReference>
<proteinExistence type="predicted"/>
<keyword evidence="4" id="KW-1185">Reference proteome</keyword>
<gene>
    <name evidence="2" type="ORF">GUITHDRAFT_111131</name>
</gene>
<reference evidence="4" key="2">
    <citation type="submission" date="2012-11" db="EMBL/GenBank/DDBJ databases">
        <authorList>
            <person name="Kuo A."/>
            <person name="Curtis B.A."/>
            <person name="Tanifuji G."/>
            <person name="Burki F."/>
            <person name="Gruber A."/>
            <person name="Irimia M."/>
            <person name="Maruyama S."/>
            <person name="Arias M.C."/>
            <person name="Ball S.G."/>
            <person name="Gile G.H."/>
            <person name="Hirakawa Y."/>
            <person name="Hopkins J.F."/>
            <person name="Rensing S.A."/>
            <person name="Schmutz J."/>
            <person name="Symeonidi A."/>
            <person name="Elias M."/>
            <person name="Eveleigh R.J."/>
            <person name="Herman E.K."/>
            <person name="Klute M.J."/>
            <person name="Nakayama T."/>
            <person name="Obornik M."/>
            <person name="Reyes-Prieto A."/>
            <person name="Armbrust E.V."/>
            <person name="Aves S.J."/>
            <person name="Beiko R.G."/>
            <person name="Coutinho P."/>
            <person name="Dacks J.B."/>
            <person name="Durnford D.G."/>
            <person name="Fast N.M."/>
            <person name="Green B.R."/>
            <person name="Grisdale C."/>
            <person name="Hempe F."/>
            <person name="Henrissat B."/>
            <person name="Hoppner M.P."/>
            <person name="Ishida K.-I."/>
            <person name="Kim E."/>
            <person name="Koreny L."/>
            <person name="Kroth P.G."/>
            <person name="Liu Y."/>
            <person name="Malik S.-B."/>
            <person name="Maier U.G."/>
            <person name="McRose D."/>
            <person name="Mock T."/>
            <person name="Neilson J.A."/>
            <person name="Onodera N.T."/>
            <person name="Poole A.M."/>
            <person name="Pritham E.J."/>
            <person name="Richards T.A."/>
            <person name="Rocap G."/>
            <person name="Roy S.W."/>
            <person name="Sarai C."/>
            <person name="Schaack S."/>
            <person name="Shirato S."/>
            <person name="Slamovits C.H."/>
            <person name="Spencer D.F."/>
            <person name="Suzuki S."/>
            <person name="Worden A.Z."/>
            <person name="Zauner S."/>
            <person name="Barry K."/>
            <person name="Bell C."/>
            <person name="Bharti A.K."/>
            <person name="Crow J.A."/>
            <person name="Grimwood J."/>
            <person name="Kramer R."/>
            <person name="Lindquist E."/>
            <person name="Lucas S."/>
            <person name="Salamov A."/>
            <person name="McFadden G.I."/>
            <person name="Lane C.E."/>
            <person name="Keeling P.J."/>
            <person name="Gray M.W."/>
            <person name="Grigoriev I.V."/>
            <person name="Archibald J.M."/>
        </authorList>
    </citation>
    <scope>NUCLEOTIDE SEQUENCE</scope>
    <source>
        <strain evidence="4">CCMP2712</strain>
    </source>
</reference>
<evidence type="ECO:0000313" key="3">
    <source>
        <dbReference type="EnsemblProtists" id="EKX42762"/>
    </source>
</evidence>
<reference evidence="2 4" key="1">
    <citation type="journal article" date="2012" name="Nature">
        <title>Algal genomes reveal evolutionary mosaicism and the fate of nucleomorphs.</title>
        <authorList>
            <consortium name="DOE Joint Genome Institute"/>
            <person name="Curtis B.A."/>
            <person name="Tanifuji G."/>
            <person name="Burki F."/>
            <person name="Gruber A."/>
            <person name="Irimia M."/>
            <person name="Maruyama S."/>
            <person name="Arias M.C."/>
            <person name="Ball S.G."/>
            <person name="Gile G.H."/>
            <person name="Hirakawa Y."/>
            <person name="Hopkins J.F."/>
            <person name="Kuo A."/>
            <person name="Rensing S.A."/>
            <person name="Schmutz J."/>
            <person name="Symeonidi A."/>
            <person name="Elias M."/>
            <person name="Eveleigh R.J."/>
            <person name="Herman E.K."/>
            <person name="Klute M.J."/>
            <person name="Nakayama T."/>
            <person name="Obornik M."/>
            <person name="Reyes-Prieto A."/>
            <person name="Armbrust E.V."/>
            <person name="Aves S.J."/>
            <person name="Beiko R.G."/>
            <person name="Coutinho P."/>
            <person name="Dacks J.B."/>
            <person name="Durnford D.G."/>
            <person name="Fast N.M."/>
            <person name="Green B.R."/>
            <person name="Grisdale C.J."/>
            <person name="Hempel F."/>
            <person name="Henrissat B."/>
            <person name="Hoppner M.P."/>
            <person name="Ishida K."/>
            <person name="Kim E."/>
            <person name="Koreny L."/>
            <person name="Kroth P.G."/>
            <person name="Liu Y."/>
            <person name="Malik S.B."/>
            <person name="Maier U.G."/>
            <person name="McRose D."/>
            <person name="Mock T."/>
            <person name="Neilson J.A."/>
            <person name="Onodera N.T."/>
            <person name="Poole A.M."/>
            <person name="Pritham E.J."/>
            <person name="Richards T.A."/>
            <person name="Rocap G."/>
            <person name="Roy S.W."/>
            <person name="Sarai C."/>
            <person name="Schaack S."/>
            <person name="Shirato S."/>
            <person name="Slamovits C.H."/>
            <person name="Spencer D.F."/>
            <person name="Suzuki S."/>
            <person name="Worden A.Z."/>
            <person name="Zauner S."/>
            <person name="Barry K."/>
            <person name="Bell C."/>
            <person name="Bharti A.K."/>
            <person name="Crow J.A."/>
            <person name="Grimwood J."/>
            <person name="Kramer R."/>
            <person name="Lindquist E."/>
            <person name="Lucas S."/>
            <person name="Salamov A."/>
            <person name="McFadden G.I."/>
            <person name="Lane C.E."/>
            <person name="Keeling P.J."/>
            <person name="Gray M.W."/>
            <person name="Grigoriev I.V."/>
            <person name="Archibald J.M."/>
        </authorList>
    </citation>
    <scope>NUCLEOTIDE SEQUENCE</scope>
    <source>
        <strain evidence="2 4">CCMP2712</strain>
    </source>
</reference>
<feature type="compositionally biased region" description="Basic residues" evidence="1">
    <location>
        <begin position="54"/>
        <end position="64"/>
    </location>
</feature>
<dbReference type="PaxDb" id="55529-EKX42762"/>
<dbReference type="Proteomes" id="UP000011087">
    <property type="component" value="Unassembled WGS sequence"/>
</dbReference>
<dbReference type="GeneID" id="17299508"/>
<dbReference type="EMBL" id="JH993014">
    <property type="protein sequence ID" value="EKX42762.1"/>
    <property type="molecule type" value="Genomic_DNA"/>
</dbReference>